<sequence>MESYTFIIQLVIMYISSSSLRANPLAGENVKKVTQNDLQYVVSIAYRERSPERKNNHLCCGILISPRNVLTIERCLIGKEIQDLVIYIGSSDIRGSREYFPKRWITYNSWIRTSKSGSPPVLSTDIAVVKLNREVVLKNLKPASMFWATYNEFKGNRLTVSGWGQLKDDTRSAYLKKASVHVLDQSECKDITSRLVIGAEKLICTSAIPHVITKPGDFGGPLVDIYRRVIGISYGVLFKELNNPSSATNVHLNVAYYRKFIEYFMKS</sequence>
<dbReference type="Proteomes" id="UP001239111">
    <property type="component" value="Chromosome 4"/>
</dbReference>
<dbReference type="EMBL" id="CM056744">
    <property type="protein sequence ID" value="KAJ8664537.1"/>
    <property type="molecule type" value="Genomic_DNA"/>
</dbReference>
<keyword evidence="2" id="KW-1185">Reference proteome</keyword>
<gene>
    <name evidence="1" type="ORF">QAD02_006199</name>
</gene>
<comment type="caution">
    <text evidence="1">The sequence shown here is derived from an EMBL/GenBank/DDBJ whole genome shotgun (WGS) entry which is preliminary data.</text>
</comment>
<evidence type="ECO:0000313" key="1">
    <source>
        <dbReference type="EMBL" id="KAJ8664537.1"/>
    </source>
</evidence>
<accession>A0ACC2N0L1</accession>
<reference evidence="1" key="1">
    <citation type="submission" date="2023-04" db="EMBL/GenBank/DDBJ databases">
        <title>A chromosome-level genome assembly of the parasitoid wasp Eretmocerus hayati.</title>
        <authorList>
            <person name="Zhong Y."/>
            <person name="Liu S."/>
            <person name="Liu Y."/>
        </authorList>
    </citation>
    <scope>NUCLEOTIDE SEQUENCE</scope>
    <source>
        <strain evidence="1">ZJU_SS_LIU_2023</strain>
    </source>
</reference>
<proteinExistence type="predicted"/>
<evidence type="ECO:0000313" key="2">
    <source>
        <dbReference type="Proteomes" id="UP001239111"/>
    </source>
</evidence>
<name>A0ACC2N0L1_9HYME</name>
<organism evidence="1 2">
    <name type="scientific">Eretmocerus hayati</name>
    <dbReference type="NCBI Taxonomy" id="131215"/>
    <lineage>
        <taxon>Eukaryota</taxon>
        <taxon>Metazoa</taxon>
        <taxon>Ecdysozoa</taxon>
        <taxon>Arthropoda</taxon>
        <taxon>Hexapoda</taxon>
        <taxon>Insecta</taxon>
        <taxon>Pterygota</taxon>
        <taxon>Neoptera</taxon>
        <taxon>Endopterygota</taxon>
        <taxon>Hymenoptera</taxon>
        <taxon>Apocrita</taxon>
        <taxon>Proctotrupomorpha</taxon>
        <taxon>Chalcidoidea</taxon>
        <taxon>Aphelinidae</taxon>
        <taxon>Aphelininae</taxon>
        <taxon>Eretmocerus</taxon>
    </lineage>
</organism>
<protein>
    <submittedName>
        <fullName evidence="1">Uncharacterized protein</fullName>
    </submittedName>
</protein>